<dbReference type="KEGG" id="ful:C4N20_10005"/>
<dbReference type="PANTHER" id="PTHR30006">
    <property type="entry name" value="THIAMINE-BINDING PERIPLASMIC PROTEIN-RELATED"/>
    <property type="match status" value="1"/>
</dbReference>
<dbReference type="AlphaFoldDB" id="A0AAX2J7N2"/>
<dbReference type="Proteomes" id="UP000249008">
    <property type="component" value="Chromosome 1"/>
</dbReference>
<dbReference type="PIRSF" id="PIRSF002825">
    <property type="entry name" value="CfbpA"/>
    <property type="match status" value="1"/>
</dbReference>
<keyword evidence="1 2" id="KW-0732">Signal</keyword>
<dbReference type="RefSeq" id="WP_005978223.1">
    <property type="nucleotide sequence ID" value="NZ_CABKNW010000003.1"/>
</dbReference>
<gene>
    <name evidence="3" type="ORF">NCTC12112_00554</name>
</gene>
<feature type="chain" id="PRO_5043399235" evidence="2">
    <location>
        <begin position="21"/>
        <end position="340"/>
    </location>
</feature>
<feature type="signal peptide" evidence="2">
    <location>
        <begin position="1"/>
        <end position="20"/>
    </location>
</feature>
<sequence length="340" mass="38315">MMKKLLKISVLFILSAFLFGCGSKENKTVLNVYTGLEEEYLNHYIEMYKADFPNVELNIIRDSQGAIAAKVIAEGNNPVADVLWGMASINLIDLAKEGRLSELNNEWLTNIDPTYIDSISEKPQWTGMTAWTSAITANKYELAAKNLPIPTSYTDLLDEKYSKEIVMPNPASSGTGYLTILGWISIWGEEKAWEYMDQLHKNISQYTHSGSAPVKMAMQGEQLIGIGMDSESIRLGKTNESIVTILPAEGYGWDMEGIALVKKDTIKPEAVDFIKWALSKKMMEEYSKNIGLVSYKGVTTKLEGYPADFKEKLAKIDFKWASDNRERLLKEWEIRYGKGE</sequence>
<evidence type="ECO:0000256" key="2">
    <source>
        <dbReference type="SAM" id="SignalP"/>
    </source>
</evidence>
<evidence type="ECO:0000313" key="4">
    <source>
        <dbReference type="Proteomes" id="UP000249008"/>
    </source>
</evidence>
<dbReference type="CDD" id="cd13544">
    <property type="entry name" value="PBP2_Fbp_like_1"/>
    <property type="match status" value="1"/>
</dbReference>
<dbReference type="EMBL" id="LS483487">
    <property type="protein sequence ID" value="SQJ00200.1"/>
    <property type="molecule type" value="Genomic_DNA"/>
</dbReference>
<dbReference type="Pfam" id="PF13416">
    <property type="entry name" value="SBP_bac_8"/>
    <property type="match status" value="1"/>
</dbReference>
<organism evidence="3 4">
    <name type="scientific">Fusobacterium ulcerans</name>
    <dbReference type="NCBI Taxonomy" id="861"/>
    <lineage>
        <taxon>Bacteria</taxon>
        <taxon>Fusobacteriati</taxon>
        <taxon>Fusobacteriota</taxon>
        <taxon>Fusobacteriia</taxon>
        <taxon>Fusobacteriales</taxon>
        <taxon>Fusobacteriaceae</taxon>
        <taxon>Fusobacterium</taxon>
    </lineage>
</organism>
<protein>
    <submittedName>
        <fullName evidence="3">2-aminoethylphosphonate ABC transporter substrate-binding protein</fullName>
    </submittedName>
</protein>
<dbReference type="GO" id="GO:0015888">
    <property type="term" value="P:thiamine transport"/>
    <property type="evidence" value="ECO:0007669"/>
    <property type="project" value="TreeGrafter"/>
</dbReference>
<dbReference type="PANTHER" id="PTHR30006:SF2">
    <property type="entry name" value="ABC TRANSPORTER SUBSTRATE-BINDING PROTEIN"/>
    <property type="match status" value="1"/>
</dbReference>
<proteinExistence type="predicted"/>
<evidence type="ECO:0000256" key="1">
    <source>
        <dbReference type="ARBA" id="ARBA00022729"/>
    </source>
</evidence>
<dbReference type="PROSITE" id="PS51257">
    <property type="entry name" value="PROKAR_LIPOPROTEIN"/>
    <property type="match status" value="1"/>
</dbReference>
<evidence type="ECO:0000313" key="3">
    <source>
        <dbReference type="EMBL" id="SQJ00200.1"/>
    </source>
</evidence>
<dbReference type="GO" id="GO:0030288">
    <property type="term" value="C:outer membrane-bounded periplasmic space"/>
    <property type="evidence" value="ECO:0007669"/>
    <property type="project" value="TreeGrafter"/>
</dbReference>
<dbReference type="InterPro" id="IPR006059">
    <property type="entry name" value="SBP"/>
</dbReference>
<dbReference type="GO" id="GO:0030976">
    <property type="term" value="F:thiamine pyrophosphate binding"/>
    <property type="evidence" value="ECO:0007669"/>
    <property type="project" value="TreeGrafter"/>
</dbReference>
<dbReference type="GO" id="GO:0030975">
    <property type="term" value="F:thiamine binding"/>
    <property type="evidence" value="ECO:0007669"/>
    <property type="project" value="TreeGrafter"/>
</dbReference>
<name>A0AAX2J7N2_9FUSO</name>
<dbReference type="InterPro" id="IPR026045">
    <property type="entry name" value="Ferric-bd"/>
</dbReference>
<accession>A0AAX2J7N2</accession>
<dbReference type="GeneID" id="78455145"/>
<dbReference type="SUPFAM" id="SSF53850">
    <property type="entry name" value="Periplasmic binding protein-like II"/>
    <property type="match status" value="1"/>
</dbReference>
<reference evidence="3 4" key="1">
    <citation type="submission" date="2018-06" db="EMBL/GenBank/DDBJ databases">
        <authorList>
            <consortium name="Pathogen Informatics"/>
            <person name="Doyle S."/>
        </authorList>
    </citation>
    <scope>NUCLEOTIDE SEQUENCE [LARGE SCALE GENOMIC DNA]</scope>
    <source>
        <strain evidence="3 4">NCTC12112</strain>
    </source>
</reference>
<dbReference type="Gene3D" id="3.40.190.10">
    <property type="entry name" value="Periplasmic binding protein-like II"/>
    <property type="match status" value="2"/>
</dbReference>